<proteinExistence type="predicted"/>
<dbReference type="Proteomes" id="UP001320326">
    <property type="component" value="Chromosome"/>
</dbReference>
<protein>
    <submittedName>
        <fullName evidence="1">Uncharacterized protein</fullName>
    </submittedName>
</protein>
<reference evidence="1 2" key="1">
    <citation type="journal article" date="2022" name="Int. J. Syst. Evol. Microbiol.">
        <title>&lt;i&gt;Sideroxyarcus emersonii&lt;/i&gt; gen. nov. sp. nov., a neutrophilic, microaerobic iron- and thiosulfate-oxidizing bacterium isolated from iron-rich wetland sediment.</title>
        <authorList>
            <person name="Kato S."/>
            <person name="Itoh T."/>
            <person name="Iino T."/>
            <person name="Ohkuma M."/>
        </authorList>
    </citation>
    <scope>NUCLEOTIDE SEQUENCE [LARGE SCALE GENOMIC DNA]</scope>
    <source>
        <strain evidence="1 2">MIZ01</strain>
    </source>
</reference>
<dbReference type="AlphaFoldDB" id="A0AAN1X9H9"/>
<name>A0AAN1X9H9_9PROT</name>
<evidence type="ECO:0000313" key="2">
    <source>
        <dbReference type="Proteomes" id="UP001320326"/>
    </source>
</evidence>
<keyword evidence="2" id="KW-1185">Reference proteome</keyword>
<organism evidence="1 2">
    <name type="scientific">Sideroxyarcus emersonii</name>
    <dbReference type="NCBI Taxonomy" id="2764705"/>
    <lineage>
        <taxon>Bacteria</taxon>
        <taxon>Pseudomonadati</taxon>
        <taxon>Pseudomonadota</taxon>
        <taxon>Betaproteobacteria</taxon>
        <taxon>Nitrosomonadales</taxon>
        <taxon>Gallionellaceae</taxon>
        <taxon>Sideroxyarcus</taxon>
    </lineage>
</organism>
<accession>A0AAN1X9H9</accession>
<dbReference type="EMBL" id="AP023423">
    <property type="protein sequence ID" value="BCK87074.1"/>
    <property type="molecule type" value="Genomic_DNA"/>
</dbReference>
<evidence type="ECO:0000313" key="1">
    <source>
        <dbReference type="EMBL" id="BCK87074.1"/>
    </source>
</evidence>
<gene>
    <name evidence="1" type="ORF">MIZ01_0844</name>
</gene>
<sequence>MCEFAVAPHSFPGGDIWLPRNRISAPARTLFRALFRGAIQNVPELPLNRYLSSPCHRNPES</sequence>
<dbReference type="KEGG" id="seme:MIZ01_0844"/>